<dbReference type="GO" id="GO:0005789">
    <property type="term" value="C:endoplasmic reticulum membrane"/>
    <property type="evidence" value="ECO:0007669"/>
    <property type="project" value="UniProtKB-SubCell"/>
</dbReference>
<comment type="function">
    <text evidence="9">Sterol O-acyltransferase that catalyzes the formation of stery esters.</text>
</comment>
<comment type="similarity">
    <text evidence="2 10">Belongs to the membrane-bound acyltransferase family. Sterol o-acyltransferase subfamily.</text>
</comment>
<keyword evidence="4 13" id="KW-0812">Transmembrane</keyword>
<keyword evidence="7 10" id="KW-0472">Membrane</keyword>
<dbReference type="Proteomes" id="UP000567179">
    <property type="component" value="Unassembled WGS sequence"/>
</dbReference>
<name>A0A8H5B5Q6_9AGAR</name>
<evidence type="ECO:0000256" key="12">
    <source>
        <dbReference type="SAM" id="MobiDB-lite"/>
    </source>
</evidence>
<comment type="subcellular location">
    <subcellularLocation>
        <location evidence="1 10">Endoplasmic reticulum membrane</location>
        <topology evidence="1 10">Multi-pass membrane protein</topology>
    </subcellularLocation>
</comment>
<accession>A0A8H5B5Q6</accession>
<feature type="transmembrane region" description="Helical" evidence="13">
    <location>
        <begin position="71"/>
        <end position="90"/>
    </location>
</feature>
<evidence type="ECO:0000256" key="13">
    <source>
        <dbReference type="SAM" id="Phobius"/>
    </source>
</evidence>
<evidence type="ECO:0000256" key="4">
    <source>
        <dbReference type="ARBA" id="ARBA00022692"/>
    </source>
</evidence>
<dbReference type="PIRSF" id="PIRSF000439">
    <property type="entry name" value="Oat_ACAT_DAG_ARE"/>
    <property type="match status" value="1"/>
</dbReference>
<feature type="transmembrane region" description="Helical" evidence="13">
    <location>
        <begin position="110"/>
        <end position="134"/>
    </location>
</feature>
<feature type="compositionally biased region" description="Polar residues" evidence="12">
    <location>
        <begin position="239"/>
        <end position="275"/>
    </location>
</feature>
<dbReference type="Pfam" id="PF03062">
    <property type="entry name" value="MBOAT"/>
    <property type="match status" value="1"/>
</dbReference>
<dbReference type="PANTHER" id="PTHR10408">
    <property type="entry name" value="STEROL O-ACYLTRANSFERASE"/>
    <property type="match status" value="1"/>
</dbReference>
<dbReference type="PANTHER" id="PTHR10408:SF9">
    <property type="entry name" value="STEROL O-ACYLTRANSFERASE 2-RELATED"/>
    <property type="match status" value="1"/>
</dbReference>
<dbReference type="InterPro" id="IPR004299">
    <property type="entry name" value="MBOAT_fam"/>
</dbReference>
<gene>
    <name evidence="14" type="ORF">D9619_006410</name>
</gene>
<evidence type="ECO:0000256" key="3">
    <source>
        <dbReference type="ARBA" id="ARBA00022679"/>
    </source>
</evidence>
<feature type="transmembrane region" description="Helical" evidence="13">
    <location>
        <begin position="141"/>
        <end position="165"/>
    </location>
</feature>
<organism evidence="14 15">
    <name type="scientific">Psilocybe cf. subviscida</name>
    <dbReference type="NCBI Taxonomy" id="2480587"/>
    <lineage>
        <taxon>Eukaryota</taxon>
        <taxon>Fungi</taxon>
        <taxon>Dikarya</taxon>
        <taxon>Basidiomycota</taxon>
        <taxon>Agaricomycotina</taxon>
        <taxon>Agaricomycetes</taxon>
        <taxon>Agaricomycetidae</taxon>
        <taxon>Agaricales</taxon>
        <taxon>Agaricineae</taxon>
        <taxon>Strophariaceae</taxon>
        <taxon>Psilocybe</taxon>
    </lineage>
</organism>
<evidence type="ECO:0000313" key="15">
    <source>
        <dbReference type="Proteomes" id="UP000567179"/>
    </source>
</evidence>
<dbReference type="GO" id="GO:0034737">
    <property type="term" value="F:ergosterol O-acyltransferase activity"/>
    <property type="evidence" value="ECO:0007669"/>
    <property type="project" value="TreeGrafter"/>
</dbReference>
<dbReference type="EMBL" id="JAACJJ010000042">
    <property type="protein sequence ID" value="KAF5316207.1"/>
    <property type="molecule type" value="Genomic_DNA"/>
</dbReference>
<evidence type="ECO:0000256" key="10">
    <source>
        <dbReference type="PIRNR" id="PIRNR000439"/>
    </source>
</evidence>
<feature type="transmembrane region" description="Helical" evidence="13">
    <location>
        <begin position="448"/>
        <end position="472"/>
    </location>
</feature>
<evidence type="ECO:0000256" key="1">
    <source>
        <dbReference type="ARBA" id="ARBA00004477"/>
    </source>
</evidence>
<dbReference type="GO" id="GO:0008204">
    <property type="term" value="P:ergosterol metabolic process"/>
    <property type="evidence" value="ECO:0007669"/>
    <property type="project" value="TreeGrafter"/>
</dbReference>
<evidence type="ECO:0000256" key="8">
    <source>
        <dbReference type="ARBA" id="ARBA00023315"/>
    </source>
</evidence>
<comment type="caution">
    <text evidence="14">The sequence shown here is derived from an EMBL/GenBank/DDBJ whole genome shotgun (WGS) entry which is preliminary data.</text>
</comment>
<keyword evidence="3 10" id="KW-0808">Transferase</keyword>
<dbReference type="AlphaFoldDB" id="A0A8H5B5Q6"/>
<keyword evidence="8 10" id="KW-0012">Acyltransferase</keyword>
<evidence type="ECO:0000256" key="9">
    <source>
        <dbReference type="ARBA" id="ARBA00023568"/>
    </source>
</evidence>
<reference evidence="14 15" key="1">
    <citation type="journal article" date="2020" name="ISME J.">
        <title>Uncovering the hidden diversity of litter-decomposition mechanisms in mushroom-forming fungi.</title>
        <authorList>
            <person name="Floudas D."/>
            <person name="Bentzer J."/>
            <person name="Ahren D."/>
            <person name="Johansson T."/>
            <person name="Persson P."/>
            <person name="Tunlid A."/>
        </authorList>
    </citation>
    <scope>NUCLEOTIDE SEQUENCE [LARGE SCALE GENOMIC DNA]</scope>
    <source>
        <strain evidence="14 15">CBS 101986</strain>
    </source>
</reference>
<evidence type="ECO:0000256" key="6">
    <source>
        <dbReference type="ARBA" id="ARBA00022989"/>
    </source>
</evidence>
<feature type="transmembrane region" description="Helical" evidence="13">
    <location>
        <begin position="171"/>
        <end position="188"/>
    </location>
</feature>
<feature type="transmembrane region" description="Helical" evidence="13">
    <location>
        <begin position="580"/>
        <end position="598"/>
    </location>
</feature>
<keyword evidence="15" id="KW-1185">Reference proteome</keyword>
<dbReference type="OrthoDB" id="10039049at2759"/>
<proteinExistence type="inferred from homology"/>
<feature type="region of interest" description="Disordered" evidence="12">
    <location>
        <begin position="233"/>
        <end position="275"/>
    </location>
</feature>
<feature type="active site" evidence="11">
    <location>
        <position position="537"/>
    </location>
</feature>
<sequence>MAVADTTTMTTGNQSYQANGGFETSNGTLYVSKPYLSKSSKKLRALITFTPRKSVFDITNQQSSANEFRGFFSLFWISIFIFTVQTYVRSIETSGRPLNLHFASLLSQDAWTLALSDAVLVLSTGICVPFAWVLKKRYIQYYWTGVVIQHALQTTILFGAIYWAYHKNWPWVQSGFLTLHSLVMIMKMHSYITVNGQLQYVTERATGLRKRLRKATERVGGWDKAMATAKARQMELDATDNSSQASTPPYSESNGSVVNGNYSGTPQAPEGSTSSYVSAKTASALRQRLIAVAAQDAQKGTHAADATVLNVQQLAEKRSNGGVVTTFVGETDLPEGVKPHPLVVHPDAEISSMATDYSELQSELVSSGPNYVRWEDTITWKNFAVYQLIPTLVYELEYPRTDKIRPLYVFEITVATFGTFALLYTVTESWILPYANANQSFFRALLDLALPFMVAYLLLFFIIFECICNGFAELSYFADRQFYEDWWNSTSQDEFSRKWNKPVHTFLLKHVYAATIMRGATKSRALFITFLLSACAHELVMVVVTRKIRMYLFTLQLIQIPLILIGRIPAIKRNKLMGNIVFWLGLYAGFPLLCVAYVCY</sequence>
<dbReference type="InterPro" id="IPR014371">
    <property type="entry name" value="Oat_ACAT_DAG_ARE"/>
</dbReference>
<feature type="transmembrane region" description="Helical" evidence="13">
    <location>
        <begin position="525"/>
        <end position="544"/>
    </location>
</feature>
<feature type="transmembrane region" description="Helical" evidence="13">
    <location>
        <begin position="550"/>
        <end position="568"/>
    </location>
</feature>
<keyword evidence="6 13" id="KW-1133">Transmembrane helix</keyword>
<feature type="transmembrane region" description="Helical" evidence="13">
    <location>
        <begin position="407"/>
        <end position="426"/>
    </location>
</feature>
<evidence type="ECO:0000256" key="5">
    <source>
        <dbReference type="ARBA" id="ARBA00022824"/>
    </source>
</evidence>
<evidence type="ECO:0000256" key="11">
    <source>
        <dbReference type="PIRSR" id="PIRSR000439-1"/>
    </source>
</evidence>
<evidence type="ECO:0000256" key="7">
    <source>
        <dbReference type="ARBA" id="ARBA00023136"/>
    </source>
</evidence>
<protein>
    <recommendedName>
        <fullName evidence="10">O-acyltransferase</fullName>
    </recommendedName>
</protein>
<keyword evidence="5 10" id="KW-0256">Endoplasmic reticulum</keyword>
<evidence type="ECO:0000313" key="14">
    <source>
        <dbReference type="EMBL" id="KAF5316207.1"/>
    </source>
</evidence>
<evidence type="ECO:0000256" key="2">
    <source>
        <dbReference type="ARBA" id="ARBA00009010"/>
    </source>
</evidence>